<feature type="region of interest" description="Disordered" evidence="1">
    <location>
        <begin position="1"/>
        <end position="77"/>
    </location>
</feature>
<reference evidence="2 3" key="1">
    <citation type="submission" date="2021-08" db="EMBL/GenBank/DDBJ databases">
        <title>Draft Genome Sequence of Phanerochaete sordida strain YK-624.</title>
        <authorList>
            <person name="Mori T."/>
            <person name="Dohra H."/>
            <person name="Suzuki T."/>
            <person name="Kawagishi H."/>
            <person name="Hirai H."/>
        </authorList>
    </citation>
    <scope>NUCLEOTIDE SEQUENCE [LARGE SCALE GENOMIC DNA]</scope>
    <source>
        <strain evidence="2 3">YK-624</strain>
    </source>
</reference>
<evidence type="ECO:0000313" key="3">
    <source>
        <dbReference type="Proteomes" id="UP000703269"/>
    </source>
</evidence>
<dbReference type="Proteomes" id="UP000703269">
    <property type="component" value="Unassembled WGS sequence"/>
</dbReference>
<comment type="caution">
    <text evidence="2">The sequence shown here is derived from an EMBL/GenBank/DDBJ whole genome shotgun (WGS) entry which is preliminary data.</text>
</comment>
<protein>
    <submittedName>
        <fullName evidence="2">Uncharacterized protein</fullName>
    </submittedName>
</protein>
<gene>
    <name evidence="2" type="ORF">PsYK624_084860</name>
</gene>
<dbReference type="AlphaFoldDB" id="A0A9P3GAR2"/>
<organism evidence="2 3">
    <name type="scientific">Phanerochaete sordida</name>
    <dbReference type="NCBI Taxonomy" id="48140"/>
    <lineage>
        <taxon>Eukaryota</taxon>
        <taxon>Fungi</taxon>
        <taxon>Dikarya</taxon>
        <taxon>Basidiomycota</taxon>
        <taxon>Agaricomycotina</taxon>
        <taxon>Agaricomycetes</taxon>
        <taxon>Polyporales</taxon>
        <taxon>Phanerochaetaceae</taxon>
        <taxon>Phanerochaete</taxon>
    </lineage>
</organism>
<accession>A0A9P3GAR2</accession>
<name>A0A9P3GAR2_9APHY</name>
<evidence type="ECO:0000256" key="1">
    <source>
        <dbReference type="SAM" id="MobiDB-lite"/>
    </source>
</evidence>
<feature type="compositionally biased region" description="Low complexity" evidence="1">
    <location>
        <begin position="8"/>
        <end position="29"/>
    </location>
</feature>
<feature type="region of interest" description="Disordered" evidence="1">
    <location>
        <begin position="112"/>
        <end position="210"/>
    </location>
</feature>
<sequence>MQSYRNRSSVCSVDSAGSGSSTSTSASSSLTNPTPLTIACPDILEDADGEDERPPAISISDEQVDEHPFDPSLPDELYVRMAQQAAACAPPGASPTAGSLHERVSRLFALHRAGAPPPATLPGSPTDTPQRAGSWLAKLRPRRESHADADAPPSPTGPAREPGTVLACTKRPRRSLRLVPLDQAQQREDIIRHPEGFELAERRNGAGASP</sequence>
<dbReference type="OrthoDB" id="2802866at2759"/>
<proteinExistence type="predicted"/>
<keyword evidence="3" id="KW-1185">Reference proteome</keyword>
<evidence type="ECO:0000313" key="2">
    <source>
        <dbReference type="EMBL" id="GJE92332.1"/>
    </source>
</evidence>
<feature type="compositionally biased region" description="Basic and acidic residues" evidence="1">
    <location>
        <begin position="185"/>
        <end position="204"/>
    </location>
</feature>
<dbReference type="EMBL" id="BPQB01000026">
    <property type="protein sequence ID" value="GJE92332.1"/>
    <property type="molecule type" value="Genomic_DNA"/>
</dbReference>